<evidence type="ECO:0008006" key="4">
    <source>
        <dbReference type="Google" id="ProtNLM"/>
    </source>
</evidence>
<reference evidence="3" key="1">
    <citation type="journal article" date="2020" name="Stud. Mycol.">
        <title>101 Dothideomycetes genomes: A test case for predicting lifestyles and emergence of pathogens.</title>
        <authorList>
            <person name="Haridas S."/>
            <person name="Albert R."/>
            <person name="Binder M."/>
            <person name="Bloem J."/>
            <person name="LaButti K."/>
            <person name="Salamov A."/>
            <person name="Andreopoulos B."/>
            <person name="Baker S."/>
            <person name="Barry K."/>
            <person name="Bills G."/>
            <person name="Bluhm B."/>
            <person name="Cannon C."/>
            <person name="Castanera R."/>
            <person name="Culley D."/>
            <person name="Daum C."/>
            <person name="Ezra D."/>
            <person name="Gonzalez J."/>
            <person name="Henrissat B."/>
            <person name="Kuo A."/>
            <person name="Liang C."/>
            <person name="Lipzen A."/>
            <person name="Lutzoni F."/>
            <person name="Magnuson J."/>
            <person name="Mondo S."/>
            <person name="Nolan M."/>
            <person name="Ohm R."/>
            <person name="Pangilinan J."/>
            <person name="Park H.-J."/>
            <person name="Ramirez L."/>
            <person name="Alfaro M."/>
            <person name="Sun H."/>
            <person name="Tritt A."/>
            <person name="Yoshinaga Y."/>
            <person name="Zwiers L.-H."/>
            <person name="Turgeon B."/>
            <person name="Goodwin S."/>
            <person name="Spatafora J."/>
            <person name="Crous P."/>
            <person name="Grigoriev I."/>
        </authorList>
    </citation>
    <scope>NUCLEOTIDE SEQUENCE [LARGE SCALE GENOMIC DNA]</scope>
    <source>
        <strain evidence="3">CBS 304.66</strain>
    </source>
</reference>
<name>A0A9P4N7S6_9PLEO</name>
<evidence type="ECO:0000313" key="3">
    <source>
        <dbReference type="Proteomes" id="UP000800093"/>
    </source>
</evidence>
<evidence type="ECO:0000313" key="2">
    <source>
        <dbReference type="EMBL" id="KAF2262826.1"/>
    </source>
</evidence>
<accession>A0A9P4N7S6</accession>
<organism evidence="2 3">
    <name type="scientific">Lojkania enalia</name>
    <dbReference type="NCBI Taxonomy" id="147567"/>
    <lineage>
        <taxon>Eukaryota</taxon>
        <taxon>Fungi</taxon>
        <taxon>Dikarya</taxon>
        <taxon>Ascomycota</taxon>
        <taxon>Pezizomycotina</taxon>
        <taxon>Dothideomycetes</taxon>
        <taxon>Pleosporomycetidae</taxon>
        <taxon>Pleosporales</taxon>
        <taxon>Pleosporales incertae sedis</taxon>
        <taxon>Lojkania</taxon>
    </lineage>
</organism>
<proteinExistence type="predicted"/>
<dbReference type="GO" id="GO:0030014">
    <property type="term" value="C:CCR4-NOT complex"/>
    <property type="evidence" value="ECO:0007669"/>
    <property type="project" value="InterPro"/>
</dbReference>
<sequence>MDISAVLTVEEIAALSDPNRTCEDATLGMKQVGQPSIDQRWKYDTGTFEESIRLKNTIDMFEEQVQSSPSWKCLSIILNCEYQLFVANQDTPLRHNPFLSHWVEAVQRLARESTQNGRLAVDPTNYYGSLNSVDVGITRLELIKSLLQSHNPTQFAQLSPKQLHKNFVQLKQTTSLDVRRFIQMLEEEGVYERGSSVDEDSKLSHKQSTETMDKVADKPKLSNKQQWNQEMMLRLEQEPEVAVPELTHLPIELLYLDFLTTLLQDKTLQRLSIEPAPVIHDYIQHALRIVEQMGQPPGPSSVEPSSAWNGQDTEIVGHGRDAQARAVKLLLLFIRNLIRKALLPPESIYYEIQEICVRYVWIREVREFRKFIEEGSPLSEQLHG</sequence>
<protein>
    <recommendedName>
        <fullName evidence="4">CCR4-NOT transcription complex subunit 11</fullName>
    </recommendedName>
</protein>
<dbReference type="Proteomes" id="UP000800093">
    <property type="component" value="Unassembled WGS sequence"/>
</dbReference>
<dbReference type="InterPro" id="IPR019312">
    <property type="entry name" value="CNOT11"/>
</dbReference>
<dbReference type="EMBL" id="ML986635">
    <property type="protein sequence ID" value="KAF2262826.1"/>
    <property type="molecule type" value="Genomic_DNA"/>
</dbReference>
<evidence type="ECO:0000256" key="1">
    <source>
        <dbReference type="SAM" id="MobiDB-lite"/>
    </source>
</evidence>
<dbReference type="Pfam" id="PF10155">
    <property type="entry name" value="CNOT11"/>
    <property type="match status" value="1"/>
</dbReference>
<feature type="compositionally biased region" description="Basic and acidic residues" evidence="1">
    <location>
        <begin position="195"/>
        <end position="213"/>
    </location>
</feature>
<keyword evidence="3" id="KW-1185">Reference proteome</keyword>
<dbReference type="OrthoDB" id="10265389at2759"/>
<feature type="region of interest" description="Disordered" evidence="1">
    <location>
        <begin position="193"/>
        <end position="213"/>
    </location>
</feature>
<dbReference type="AlphaFoldDB" id="A0A9P4N7S6"/>
<comment type="caution">
    <text evidence="2">The sequence shown here is derived from an EMBL/GenBank/DDBJ whole genome shotgun (WGS) entry which is preliminary data.</text>
</comment>
<gene>
    <name evidence="2" type="ORF">CC78DRAFT_297533</name>
</gene>